<evidence type="ECO:0000256" key="4">
    <source>
        <dbReference type="ARBA" id="ARBA00023172"/>
    </source>
</evidence>
<proteinExistence type="inferred from homology"/>
<evidence type="ECO:0000256" key="5">
    <source>
        <dbReference type="ARBA" id="ARBA00023204"/>
    </source>
</evidence>
<dbReference type="Pfam" id="PF11967">
    <property type="entry name" value="RecO_N"/>
    <property type="match status" value="1"/>
</dbReference>
<dbReference type="Pfam" id="PF02565">
    <property type="entry name" value="RecO_C"/>
    <property type="match status" value="1"/>
</dbReference>
<evidence type="ECO:0000256" key="1">
    <source>
        <dbReference type="ARBA" id="ARBA00007452"/>
    </source>
</evidence>
<name>A0A7V3PUW5_UNCW3</name>
<dbReference type="PANTHER" id="PTHR33991">
    <property type="entry name" value="DNA REPAIR PROTEIN RECO"/>
    <property type="match status" value="1"/>
</dbReference>
<gene>
    <name evidence="7 9" type="primary">recO</name>
    <name evidence="9" type="ORF">ENX16_07335</name>
</gene>
<accession>A0A7V3PUW5</accession>
<sequence>MPEPITTEAVCLRSRNWRESSCVLTMFTREIGLVSVIAKGARRPKSRLGGAANLFSHTRVLLYPPRSGELYLITEAEIINLFPGLLVNYEHLLAASRLAEFLMHTLPPRHPEERLFQLLLVYLNELSQPATPALTRVTTQTLILSFILKALTFLGYRPELHRCSRCQQELVPPVIFDRQLGALVCSRCASGSSPTEKLLSTDHLFFLRKLLHTPATELSQHLPENESLSQNQEIITTVLCFIQHHYPTQKFLLFDTQA</sequence>
<evidence type="ECO:0000256" key="2">
    <source>
        <dbReference type="ARBA" id="ARBA00021310"/>
    </source>
</evidence>
<dbReference type="InterPro" id="IPR003717">
    <property type="entry name" value="RecO"/>
</dbReference>
<dbReference type="Gene3D" id="2.40.50.140">
    <property type="entry name" value="Nucleic acid-binding proteins"/>
    <property type="match status" value="1"/>
</dbReference>
<organism evidence="9">
    <name type="scientific">candidate division WOR-3 bacterium</name>
    <dbReference type="NCBI Taxonomy" id="2052148"/>
    <lineage>
        <taxon>Bacteria</taxon>
        <taxon>Bacteria division WOR-3</taxon>
    </lineage>
</organism>
<dbReference type="InterPro" id="IPR012340">
    <property type="entry name" value="NA-bd_OB-fold"/>
</dbReference>
<comment type="similarity">
    <text evidence="1 7">Belongs to the RecO family.</text>
</comment>
<evidence type="ECO:0000256" key="6">
    <source>
        <dbReference type="ARBA" id="ARBA00033409"/>
    </source>
</evidence>
<evidence type="ECO:0000256" key="7">
    <source>
        <dbReference type="HAMAP-Rule" id="MF_00201"/>
    </source>
</evidence>
<dbReference type="AlphaFoldDB" id="A0A7V3PUW5"/>
<dbReference type="SUPFAM" id="SSF50249">
    <property type="entry name" value="Nucleic acid-binding proteins"/>
    <property type="match status" value="1"/>
</dbReference>
<evidence type="ECO:0000256" key="3">
    <source>
        <dbReference type="ARBA" id="ARBA00022763"/>
    </source>
</evidence>
<comment type="caution">
    <text evidence="9">The sequence shown here is derived from an EMBL/GenBank/DDBJ whole genome shotgun (WGS) entry which is preliminary data.</text>
</comment>
<dbReference type="GO" id="GO:0006310">
    <property type="term" value="P:DNA recombination"/>
    <property type="evidence" value="ECO:0007669"/>
    <property type="project" value="UniProtKB-UniRule"/>
</dbReference>
<comment type="function">
    <text evidence="7">Involved in DNA repair and RecF pathway recombination.</text>
</comment>
<dbReference type="InterPro" id="IPR022572">
    <property type="entry name" value="DNA_rep/recomb_RecO_N"/>
</dbReference>
<protein>
    <recommendedName>
        <fullName evidence="2 7">DNA repair protein RecO</fullName>
    </recommendedName>
    <alternativeName>
        <fullName evidence="6 7">Recombination protein O</fullName>
    </alternativeName>
</protein>
<evidence type="ECO:0000259" key="8">
    <source>
        <dbReference type="Pfam" id="PF11967"/>
    </source>
</evidence>
<keyword evidence="3 7" id="KW-0227">DNA damage</keyword>
<dbReference type="Gene3D" id="1.20.1440.120">
    <property type="entry name" value="Recombination protein O, C-terminal domain"/>
    <property type="match status" value="1"/>
</dbReference>
<keyword evidence="5 7" id="KW-0234">DNA repair</keyword>
<keyword evidence="4 7" id="KW-0233">DNA recombination</keyword>
<dbReference type="PANTHER" id="PTHR33991:SF1">
    <property type="entry name" value="DNA REPAIR PROTEIN RECO"/>
    <property type="match status" value="1"/>
</dbReference>
<dbReference type="NCBIfam" id="TIGR00613">
    <property type="entry name" value="reco"/>
    <property type="match status" value="1"/>
</dbReference>
<dbReference type="InterPro" id="IPR037278">
    <property type="entry name" value="ARFGAP/RecO"/>
</dbReference>
<reference evidence="9" key="1">
    <citation type="journal article" date="2020" name="mSystems">
        <title>Genome- and Community-Level Interaction Insights into Carbon Utilization and Element Cycling Functions of Hydrothermarchaeota in Hydrothermal Sediment.</title>
        <authorList>
            <person name="Zhou Z."/>
            <person name="Liu Y."/>
            <person name="Xu W."/>
            <person name="Pan J."/>
            <person name="Luo Z.H."/>
            <person name="Li M."/>
        </authorList>
    </citation>
    <scope>NUCLEOTIDE SEQUENCE [LARGE SCALE GENOMIC DNA]</scope>
    <source>
        <strain evidence="9">SpSt-914</strain>
    </source>
</reference>
<dbReference type="HAMAP" id="MF_00201">
    <property type="entry name" value="RecO"/>
    <property type="match status" value="1"/>
</dbReference>
<feature type="domain" description="DNA replication/recombination mediator RecO N-terminal" evidence="8">
    <location>
        <begin position="5"/>
        <end position="82"/>
    </location>
</feature>
<dbReference type="GO" id="GO:0006302">
    <property type="term" value="P:double-strand break repair"/>
    <property type="evidence" value="ECO:0007669"/>
    <property type="project" value="TreeGrafter"/>
</dbReference>
<dbReference type="SUPFAM" id="SSF57863">
    <property type="entry name" value="ArfGap/RecO-like zinc finger"/>
    <property type="match status" value="1"/>
</dbReference>
<dbReference type="GO" id="GO:0043590">
    <property type="term" value="C:bacterial nucleoid"/>
    <property type="evidence" value="ECO:0007669"/>
    <property type="project" value="TreeGrafter"/>
</dbReference>
<dbReference type="EMBL" id="DTMZ01000182">
    <property type="protein sequence ID" value="HGD13869.1"/>
    <property type="molecule type" value="Genomic_DNA"/>
</dbReference>
<evidence type="ECO:0000313" key="9">
    <source>
        <dbReference type="EMBL" id="HGD13869.1"/>
    </source>
</evidence>
<dbReference type="InterPro" id="IPR042242">
    <property type="entry name" value="RecO_C"/>
</dbReference>